<dbReference type="EMBL" id="ML976615">
    <property type="protein sequence ID" value="KAF1849261.1"/>
    <property type="molecule type" value="Genomic_DNA"/>
</dbReference>
<sequence length="328" mass="36166">MKCTFFFLVAAITAIALAAPGKLTRCDIELPPGAYWEDNYVVIRNPPPPSGATGTLEDLAEPYGAEEPDESAIFANIAASFDNRTAPFANSTSPAVGDGTDGKKYIADIRMQVGEMQHVGTLRKQRLWDVLYDCFRSLCAISDGFITCLEEKPFDGLSCKVKNIVYSDGFSYSTNAHLTITYRAVHHSPDKTNLDLATYDMVAGIYKTMSEIDENCYVKDFSGSRATTMCNVPTQVMVAFPVEGDSSNNATSFIASVWFNGKTDEGGMNCEASRDKVASFFNDKIKTKMANAYGVSANDVVPRVNCVEKWCFLPNYWWDCNRFLPNQG</sequence>
<evidence type="ECO:0000313" key="3">
    <source>
        <dbReference type="Proteomes" id="UP000800039"/>
    </source>
</evidence>
<organism evidence="2 3">
    <name type="scientific">Cucurbitaria berberidis CBS 394.84</name>
    <dbReference type="NCBI Taxonomy" id="1168544"/>
    <lineage>
        <taxon>Eukaryota</taxon>
        <taxon>Fungi</taxon>
        <taxon>Dikarya</taxon>
        <taxon>Ascomycota</taxon>
        <taxon>Pezizomycotina</taxon>
        <taxon>Dothideomycetes</taxon>
        <taxon>Pleosporomycetidae</taxon>
        <taxon>Pleosporales</taxon>
        <taxon>Pleosporineae</taxon>
        <taxon>Cucurbitariaceae</taxon>
        <taxon>Cucurbitaria</taxon>
    </lineage>
</organism>
<evidence type="ECO:0000256" key="1">
    <source>
        <dbReference type="SAM" id="SignalP"/>
    </source>
</evidence>
<dbReference type="OrthoDB" id="3722602at2759"/>
<keyword evidence="3" id="KW-1185">Reference proteome</keyword>
<name>A0A9P4LB73_9PLEO</name>
<protein>
    <submittedName>
        <fullName evidence="2">Uncharacterized protein</fullName>
    </submittedName>
</protein>
<feature type="signal peptide" evidence="1">
    <location>
        <begin position="1"/>
        <end position="18"/>
    </location>
</feature>
<evidence type="ECO:0000313" key="2">
    <source>
        <dbReference type="EMBL" id="KAF1849261.1"/>
    </source>
</evidence>
<dbReference type="GeneID" id="63853226"/>
<dbReference type="Proteomes" id="UP000800039">
    <property type="component" value="Unassembled WGS sequence"/>
</dbReference>
<comment type="caution">
    <text evidence="2">The sequence shown here is derived from an EMBL/GenBank/DDBJ whole genome shotgun (WGS) entry which is preliminary data.</text>
</comment>
<proteinExistence type="predicted"/>
<gene>
    <name evidence="2" type="ORF">K460DRAFT_394126</name>
</gene>
<reference evidence="2" key="1">
    <citation type="submission" date="2020-01" db="EMBL/GenBank/DDBJ databases">
        <authorList>
            <consortium name="DOE Joint Genome Institute"/>
            <person name="Haridas S."/>
            <person name="Albert R."/>
            <person name="Binder M."/>
            <person name="Bloem J."/>
            <person name="Labutti K."/>
            <person name="Salamov A."/>
            <person name="Andreopoulos B."/>
            <person name="Baker S.E."/>
            <person name="Barry K."/>
            <person name="Bills G."/>
            <person name="Bluhm B.H."/>
            <person name="Cannon C."/>
            <person name="Castanera R."/>
            <person name="Culley D.E."/>
            <person name="Daum C."/>
            <person name="Ezra D."/>
            <person name="Gonzalez J.B."/>
            <person name="Henrissat B."/>
            <person name="Kuo A."/>
            <person name="Liang C."/>
            <person name="Lipzen A."/>
            <person name="Lutzoni F."/>
            <person name="Magnuson J."/>
            <person name="Mondo S."/>
            <person name="Nolan M."/>
            <person name="Ohm R."/>
            <person name="Pangilinan J."/>
            <person name="Park H.-J."/>
            <person name="Ramirez L."/>
            <person name="Alfaro M."/>
            <person name="Sun H."/>
            <person name="Tritt A."/>
            <person name="Yoshinaga Y."/>
            <person name="Zwiers L.-H."/>
            <person name="Turgeon B.G."/>
            <person name="Goodwin S.B."/>
            <person name="Spatafora J.W."/>
            <person name="Crous P.W."/>
            <person name="Grigoriev I.V."/>
        </authorList>
    </citation>
    <scope>NUCLEOTIDE SEQUENCE</scope>
    <source>
        <strain evidence="2">CBS 394.84</strain>
    </source>
</reference>
<accession>A0A9P4LB73</accession>
<keyword evidence="1" id="KW-0732">Signal</keyword>
<dbReference type="AlphaFoldDB" id="A0A9P4LB73"/>
<dbReference type="RefSeq" id="XP_040791824.1">
    <property type="nucleotide sequence ID" value="XM_040935975.1"/>
</dbReference>
<feature type="chain" id="PRO_5040229139" evidence="1">
    <location>
        <begin position="19"/>
        <end position="328"/>
    </location>
</feature>